<gene>
    <name evidence="3" type="primary">LOC106545982</name>
</gene>
<dbReference type="Proteomes" id="UP000504617">
    <property type="component" value="Unplaced"/>
</dbReference>
<evidence type="ECO:0000313" key="2">
    <source>
        <dbReference type="Proteomes" id="UP000504617"/>
    </source>
</evidence>
<dbReference type="PANTHER" id="PTHR31781">
    <property type="entry name" value="UNC80"/>
    <property type="match status" value="1"/>
</dbReference>
<keyword evidence="2" id="KW-1185">Reference proteome</keyword>
<reference evidence="3" key="1">
    <citation type="submission" date="2025-08" db="UniProtKB">
        <authorList>
            <consortium name="RefSeq"/>
        </authorList>
    </citation>
    <scope>IDENTIFICATION</scope>
</reference>
<name>A0A6I9XVQ5_9SAUR</name>
<accession>A0A6I9XVQ5</accession>
<dbReference type="GO" id="GO:0055080">
    <property type="term" value="P:monoatomic cation homeostasis"/>
    <property type="evidence" value="ECO:0007669"/>
    <property type="project" value="TreeGrafter"/>
</dbReference>
<dbReference type="GO" id="GO:0005261">
    <property type="term" value="F:monoatomic cation channel activity"/>
    <property type="evidence" value="ECO:0007669"/>
    <property type="project" value="TreeGrafter"/>
</dbReference>
<feature type="compositionally biased region" description="Polar residues" evidence="1">
    <location>
        <begin position="354"/>
        <end position="367"/>
    </location>
</feature>
<feature type="region of interest" description="Disordered" evidence="1">
    <location>
        <begin position="97"/>
        <end position="116"/>
    </location>
</feature>
<dbReference type="PANTHER" id="PTHR31781:SF1">
    <property type="entry name" value="PROTEIN UNC-80 HOMOLOG"/>
    <property type="match status" value="1"/>
</dbReference>
<protein>
    <submittedName>
        <fullName evidence="3">Protein unc-80 homolog</fullName>
    </submittedName>
</protein>
<dbReference type="OrthoDB" id="5584001at2759"/>
<evidence type="ECO:0000313" key="3">
    <source>
        <dbReference type="RefSeq" id="XP_013918187.1"/>
    </source>
</evidence>
<proteinExistence type="predicted"/>
<dbReference type="RefSeq" id="XP_013918187.1">
    <property type="nucleotide sequence ID" value="XM_014062712.1"/>
</dbReference>
<dbReference type="GO" id="GO:0034703">
    <property type="term" value="C:cation channel complex"/>
    <property type="evidence" value="ECO:0007669"/>
    <property type="project" value="TreeGrafter"/>
</dbReference>
<dbReference type="KEGG" id="tsr:106545982"/>
<dbReference type="AlphaFoldDB" id="A0A6I9XVQ5"/>
<feature type="compositionally biased region" description="Gly residues" evidence="1">
    <location>
        <begin position="378"/>
        <end position="404"/>
    </location>
</feature>
<sequence>MYYLQRLRHMLEEKPDKSFDPEVPPLPRPRSSSMVAATPSLVNTHKTQDLTMKCNEEEKSLSTEAFAKVSLTNLRRSAVPDLSSDLGMNIFKKFKSRKEDRERKGSIPFHHTGKKRQRRMGVPFLLHEDHLDVSPTRSTFSFGSFSGIGEDRRGIERGGWQTTILGRFTRRGSSDTPTEMESLSARHSHSHHTLVTDIPDHSNSHVRSQISTITVATFNTTLASFNVGYADFFSEHMRKLCNQVPIPEMPHEPLACANLPRSLTDSCINYSCLEDTDHIDGTSNFVHKNGMLDLSVVLKAVYLVLNHDISSRICDVALNIVECLLQLGVVPCVEKVRRKSENKENETSEKRQSETSFQLKGAVTTSAPGFGTAPIIGTGDGGGEGGGGGGCIGSAAGGGGGGGGDGDEEDERQERWLQT</sequence>
<feature type="compositionally biased region" description="Basic and acidic residues" evidence="1">
    <location>
        <begin position="339"/>
        <end position="353"/>
    </location>
</feature>
<feature type="region of interest" description="Disordered" evidence="1">
    <location>
        <begin position="338"/>
        <end position="419"/>
    </location>
</feature>
<dbReference type="GeneID" id="106545982"/>
<organism evidence="2 3">
    <name type="scientific">Thamnophis sirtalis</name>
    <dbReference type="NCBI Taxonomy" id="35019"/>
    <lineage>
        <taxon>Eukaryota</taxon>
        <taxon>Metazoa</taxon>
        <taxon>Chordata</taxon>
        <taxon>Craniata</taxon>
        <taxon>Vertebrata</taxon>
        <taxon>Euteleostomi</taxon>
        <taxon>Lepidosauria</taxon>
        <taxon>Squamata</taxon>
        <taxon>Bifurcata</taxon>
        <taxon>Unidentata</taxon>
        <taxon>Episquamata</taxon>
        <taxon>Toxicofera</taxon>
        <taxon>Serpentes</taxon>
        <taxon>Colubroidea</taxon>
        <taxon>Colubridae</taxon>
        <taxon>Natricinae</taxon>
        <taxon>Thamnophis</taxon>
    </lineage>
</organism>
<evidence type="ECO:0000256" key="1">
    <source>
        <dbReference type="SAM" id="MobiDB-lite"/>
    </source>
</evidence>
<dbReference type="GO" id="GO:0030424">
    <property type="term" value="C:axon"/>
    <property type="evidence" value="ECO:0007669"/>
    <property type="project" value="TreeGrafter"/>
</dbReference>